<dbReference type="Proteomes" id="UP000233786">
    <property type="component" value="Unassembled WGS sequence"/>
</dbReference>
<reference evidence="1" key="1">
    <citation type="submission" date="2017-12" db="EMBL/GenBank/DDBJ databases">
        <title>Sequencing the genomes of 1000 Actinobacteria strains.</title>
        <authorList>
            <person name="Klenk H.-P."/>
        </authorList>
    </citation>
    <scope>NUCLEOTIDE SEQUENCE [LARGE SCALE GENOMIC DNA]</scope>
    <source>
        <strain evidence="1">DSM 44228</strain>
    </source>
</reference>
<proteinExistence type="predicted"/>
<keyword evidence="2" id="KW-1185">Reference proteome</keyword>
<organism evidence="1 2">
    <name type="scientific">Saccharopolyspora spinosa</name>
    <dbReference type="NCBI Taxonomy" id="60894"/>
    <lineage>
        <taxon>Bacteria</taxon>
        <taxon>Bacillati</taxon>
        <taxon>Actinomycetota</taxon>
        <taxon>Actinomycetes</taxon>
        <taxon>Pseudonocardiales</taxon>
        <taxon>Pseudonocardiaceae</taxon>
        <taxon>Saccharopolyspora</taxon>
    </lineage>
</organism>
<name>A0A2N3Y356_SACSN</name>
<gene>
    <name evidence="1" type="ORF">A8926_5285</name>
</gene>
<evidence type="ECO:0000313" key="2">
    <source>
        <dbReference type="Proteomes" id="UP000233786"/>
    </source>
</evidence>
<sequence length="77" mass="8671">MLRLLITTGGAGDVDEVLLSEEVAERLGWRLANDAEWKDPEEFLLAWAMERDSPSVAFRLVCEYCASARNIGPAWCR</sequence>
<dbReference type="EMBL" id="PJNB01000001">
    <property type="protein sequence ID" value="PKW17330.1"/>
    <property type="molecule type" value="Genomic_DNA"/>
</dbReference>
<accession>A0A2N3Y356</accession>
<comment type="caution">
    <text evidence="1">The sequence shown here is derived from an EMBL/GenBank/DDBJ whole genome shotgun (WGS) entry which is preliminary data.</text>
</comment>
<evidence type="ECO:0000313" key="1">
    <source>
        <dbReference type="EMBL" id="PKW17330.1"/>
    </source>
</evidence>
<dbReference type="AlphaFoldDB" id="A0A2N3Y356"/>
<protein>
    <submittedName>
        <fullName evidence="1">Uncharacterized protein</fullName>
    </submittedName>
</protein>